<evidence type="ECO:0000313" key="1">
    <source>
        <dbReference type="EMBL" id="KAK8937819.1"/>
    </source>
</evidence>
<dbReference type="EMBL" id="JBBWWR010000021">
    <property type="protein sequence ID" value="KAK8937819.1"/>
    <property type="molecule type" value="Genomic_DNA"/>
</dbReference>
<evidence type="ECO:0000313" key="2">
    <source>
        <dbReference type="Proteomes" id="UP001412067"/>
    </source>
</evidence>
<proteinExistence type="predicted"/>
<keyword evidence="2" id="KW-1185">Reference proteome</keyword>
<protein>
    <submittedName>
        <fullName evidence="1">Uncharacterized protein</fullName>
    </submittedName>
</protein>
<comment type="caution">
    <text evidence="1">The sequence shown here is derived from an EMBL/GenBank/DDBJ whole genome shotgun (WGS) entry which is preliminary data.</text>
</comment>
<name>A0ABR2LCI6_9ASPA</name>
<reference evidence="1 2" key="1">
    <citation type="journal article" date="2022" name="Nat. Plants">
        <title>Genomes of leafy and leafless Platanthera orchids illuminate the evolution of mycoheterotrophy.</title>
        <authorList>
            <person name="Li M.H."/>
            <person name="Liu K.W."/>
            <person name="Li Z."/>
            <person name="Lu H.C."/>
            <person name="Ye Q.L."/>
            <person name="Zhang D."/>
            <person name="Wang J.Y."/>
            <person name="Li Y.F."/>
            <person name="Zhong Z.M."/>
            <person name="Liu X."/>
            <person name="Yu X."/>
            <person name="Liu D.K."/>
            <person name="Tu X.D."/>
            <person name="Liu B."/>
            <person name="Hao Y."/>
            <person name="Liao X.Y."/>
            <person name="Jiang Y.T."/>
            <person name="Sun W.H."/>
            <person name="Chen J."/>
            <person name="Chen Y.Q."/>
            <person name="Ai Y."/>
            <person name="Zhai J.W."/>
            <person name="Wu S.S."/>
            <person name="Zhou Z."/>
            <person name="Hsiao Y.Y."/>
            <person name="Wu W.L."/>
            <person name="Chen Y.Y."/>
            <person name="Lin Y.F."/>
            <person name="Hsu J.L."/>
            <person name="Li C.Y."/>
            <person name="Wang Z.W."/>
            <person name="Zhao X."/>
            <person name="Zhong W.Y."/>
            <person name="Ma X.K."/>
            <person name="Ma L."/>
            <person name="Huang J."/>
            <person name="Chen G.Z."/>
            <person name="Huang M.Z."/>
            <person name="Huang L."/>
            <person name="Peng D.H."/>
            <person name="Luo Y.B."/>
            <person name="Zou S.Q."/>
            <person name="Chen S.P."/>
            <person name="Lan S."/>
            <person name="Tsai W.C."/>
            <person name="Van de Peer Y."/>
            <person name="Liu Z.J."/>
        </authorList>
    </citation>
    <scope>NUCLEOTIDE SEQUENCE [LARGE SCALE GENOMIC DNA]</scope>
    <source>
        <strain evidence="1">Lor288</strain>
    </source>
</reference>
<accession>A0ABR2LCI6</accession>
<gene>
    <name evidence="1" type="ORF">KSP40_PGU010434</name>
</gene>
<dbReference type="Proteomes" id="UP001412067">
    <property type="component" value="Unassembled WGS sequence"/>
</dbReference>
<sequence length="86" mass="10067">MSHFIPNRKDDLVEKLVKLYVENIVQYLSYTVFLIASLVTERIRYGLTQAPFGTLVVVMNMRVKLSFVNANLRNFIHVYVKRDDVC</sequence>
<organism evidence="1 2">
    <name type="scientific">Platanthera guangdongensis</name>
    <dbReference type="NCBI Taxonomy" id="2320717"/>
    <lineage>
        <taxon>Eukaryota</taxon>
        <taxon>Viridiplantae</taxon>
        <taxon>Streptophyta</taxon>
        <taxon>Embryophyta</taxon>
        <taxon>Tracheophyta</taxon>
        <taxon>Spermatophyta</taxon>
        <taxon>Magnoliopsida</taxon>
        <taxon>Liliopsida</taxon>
        <taxon>Asparagales</taxon>
        <taxon>Orchidaceae</taxon>
        <taxon>Orchidoideae</taxon>
        <taxon>Orchideae</taxon>
        <taxon>Orchidinae</taxon>
        <taxon>Platanthera</taxon>
    </lineage>
</organism>